<sequence length="77" mass="8928">MDSVPPAQRKLVGMLLLLAKRRVAICWGRGRPPGVTDWLRDAVYCLEQLETFWELAPEGSRPRDIWAPLREYLETAY</sequence>
<keyword evidence="2" id="KW-1185">Reference proteome</keyword>
<protein>
    <submittedName>
        <fullName evidence="1">Uncharacterized protein</fullName>
    </submittedName>
</protein>
<organism evidence="1 2">
    <name type="scientific">Pleurodeles waltl</name>
    <name type="common">Iberian ribbed newt</name>
    <dbReference type="NCBI Taxonomy" id="8319"/>
    <lineage>
        <taxon>Eukaryota</taxon>
        <taxon>Metazoa</taxon>
        <taxon>Chordata</taxon>
        <taxon>Craniata</taxon>
        <taxon>Vertebrata</taxon>
        <taxon>Euteleostomi</taxon>
        <taxon>Amphibia</taxon>
        <taxon>Batrachia</taxon>
        <taxon>Caudata</taxon>
        <taxon>Salamandroidea</taxon>
        <taxon>Salamandridae</taxon>
        <taxon>Pleurodelinae</taxon>
        <taxon>Pleurodeles</taxon>
    </lineage>
</organism>
<evidence type="ECO:0000313" key="2">
    <source>
        <dbReference type="Proteomes" id="UP001066276"/>
    </source>
</evidence>
<accession>A0AAV7VYW6</accession>
<dbReference type="Proteomes" id="UP001066276">
    <property type="component" value="Chromosome 1_2"/>
</dbReference>
<reference evidence="1" key="1">
    <citation type="journal article" date="2022" name="bioRxiv">
        <title>Sequencing and chromosome-scale assembly of the giantPleurodeles waltlgenome.</title>
        <authorList>
            <person name="Brown T."/>
            <person name="Elewa A."/>
            <person name="Iarovenko S."/>
            <person name="Subramanian E."/>
            <person name="Araus A.J."/>
            <person name="Petzold A."/>
            <person name="Susuki M."/>
            <person name="Suzuki K.-i.T."/>
            <person name="Hayashi T."/>
            <person name="Toyoda A."/>
            <person name="Oliveira C."/>
            <person name="Osipova E."/>
            <person name="Leigh N.D."/>
            <person name="Simon A."/>
            <person name="Yun M.H."/>
        </authorList>
    </citation>
    <scope>NUCLEOTIDE SEQUENCE</scope>
    <source>
        <strain evidence="1">20211129_DDA</strain>
        <tissue evidence="1">Liver</tissue>
    </source>
</reference>
<gene>
    <name evidence="1" type="ORF">NDU88_000680</name>
</gene>
<proteinExistence type="predicted"/>
<dbReference type="AlphaFoldDB" id="A0AAV7VYW6"/>
<evidence type="ECO:0000313" key="1">
    <source>
        <dbReference type="EMBL" id="KAJ1205245.1"/>
    </source>
</evidence>
<comment type="caution">
    <text evidence="1">The sequence shown here is derived from an EMBL/GenBank/DDBJ whole genome shotgun (WGS) entry which is preliminary data.</text>
</comment>
<name>A0AAV7VYW6_PLEWA</name>
<dbReference type="EMBL" id="JANPWB010000002">
    <property type="protein sequence ID" value="KAJ1205245.1"/>
    <property type="molecule type" value="Genomic_DNA"/>
</dbReference>